<comment type="subunit">
    <text evidence="9">The complex comprises the extracytoplasmic solute receptor protein and the two transmembrane proteins.</text>
</comment>
<evidence type="ECO:0000256" key="1">
    <source>
        <dbReference type="ARBA" id="ARBA00004429"/>
    </source>
</evidence>
<dbReference type="EMBL" id="JAFMNX010000002">
    <property type="protein sequence ID" value="MBS9721189.1"/>
    <property type="molecule type" value="Genomic_DNA"/>
</dbReference>
<evidence type="ECO:0000256" key="7">
    <source>
        <dbReference type="ARBA" id="ARBA00023136"/>
    </source>
</evidence>
<keyword evidence="5 9" id="KW-0812">Transmembrane</keyword>
<evidence type="ECO:0000256" key="3">
    <source>
        <dbReference type="ARBA" id="ARBA00022475"/>
    </source>
</evidence>
<feature type="transmembrane region" description="Helical" evidence="9">
    <location>
        <begin position="24"/>
        <end position="44"/>
    </location>
</feature>
<feature type="domain" description="Tripartite ATP-independent periplasmic transporters DctQ component" evidence="10">
    <location>
        <begin position="32"/>
        <end position="160"/>
    </location>
</feature>
<feature type="transmembrane region" description="Helical" evidence="9">
    <location>
        <begin position="56"/>
        <end position="72"/>
    </location>
</feature>
<evidence type="ECO:0000313" key="11">
    <source>
        <dbReference type="EMBL" id="MBS9721189.1"/>
    </source>
</evidence>
<evidence type="ECO:0000313" key="12">
    <source>
        <dbReference type="Proteomes" id="UP001297272"/>
    </source>
</evidence>
<comment type="subcellular location">
    <subcellularLocation>
        <location evidence="1 9">Cell inner membrane</location>
        <topology evidence="1 9">Multi-pass membrane protein</topology>
    </subcellularLocation>
</comment>
<dbReference type="InterPro" id="IPR007387">
    <property type="entry name" value="TRAP_DctQ"/>
</dbReference>
<proteinExistence type="inferred from homology"/>
<evidence type="ECO:0000259" key="10">
    <source>
        <dbReference type="Pfam" id="PF04290"/>
    </source>
</evidence>
<accession>A0ABS5RVZ7</accession>
<evidence type="ECO:0000256" key="6">
    <source>
        <dbReference type="ARBA" id="ARBA00022989"/>
    </source>
</evidence>
<keyword evidence="4 9" id="KW-0997">Cell inner membrane</keyword>
<keyword evidence="3" id="KW-1003">Cell membrane</keyword>
<evidence type="ECO:0000256" key="2">
    <source>
        <dbReference type="ARBA" id="ARBA00022448"/>
    </source>
</evidence>
<name>A0ABS5RVZ7_9HYPH</name>
<comment type="caution">
    <text evidence="11">The sequence shown here is derived from an EMBL/GenBank/DDBJ whole genome shotgun (WGS) entry which is preliminary data.</text>
</comment>
<feature type="transmembrane region" description="Helical" evidence="9">
    <location>
        <begin position="133"/>
        <end position="159"/>
    </location>
</feature>
<evidence type="ECO:0000256" key="5">
    <source>
        <dbReference type="ARBA" id="ARBA00022692"/>
    </source>
</evidence>
<gene>
    <name evidence="11" type="ORF">JYU29_10875</name>
</gene>
<dbReference type="PANTHER" id="PTHR35011:SF2">
    <property type="entry name" value="2,3-DIKETO-L-GULONATE TRAP TRANSPORTER SMALL PERMEASE PROTEIN YIAM"/>
    <property type="match status" value="1"/>
</dbReference>
<dbReference type="RefSeq" id="WP_213984810.1">
    <property type="nucleotide sequence ID" value="NZ_JAFMNX010000002.1"/>
</dbReference>
<evidence type="ECO:0000256" key="4">
    <source>
        <dbReference type="ARBA" id="ARBA00022519"/>
    </source>
</evidence>
<sequence length="176" mass="19452">MPPQEKRWVGAIEATIVRIGEYSAWIYLGIGIIVAYEVVVRYFLNAPTAWVEETSRLGMVWATFLLFPACMSRRQLISITLLSNATGERGKVILEAISFAIIAVACALVAYEATVAAIDSAAVGRATASVMRISYWIFYLPVALGFFLFFIQAALELLLLAATGQRRKTELSHEEI</sequence>
<organism evidence="11 12">
    <name type="scientific">Tianweitania aestuarii</name>
    <dbReference type="NCBI Taxonomy" id="2814886"/>
    <lineage>
        <taxon>Bacteria</taxon>
        <taxon>Pseudomonadati</taxon>
        <taxon>Pseudomonadota</taxon>
        <taxon>Alphaproteobacteria</taxon>
        <taxon>Hyphomicrobiales</taxon>
        <taxon>Phyllobacteriaceae</taxon>
        <taxon>Tianweitania</taxon>
    </lineage>
</organism>
<keyword evidence="6 9" id="KW-1133">Transmembrane helix</keyword>
<keyword evidence="12" id="KW-1185">Reference proteome</keyword>
<dbReference type="PANTHER" id="PTHR35011">
    <property type="entry name" value="2,3-DIKETO-L-GULONATE TRAP TRANSPORTER SMALL PERMEASE PROTEIN YIAM"/>
    <property type="match status" value="1"/>
</dbReference>
<keyword evidence="2 9" id="KW-0813">Transport</keyword>
<comment type="similarity">
    <text evidence="8 9">Belongs to the TRAP transporter small permease family.</text>
</comment>
<keyword evidence="7 9" id="KW-0472">Membrane</keyword>
<protein>
    <recommendedName>
        <fullName evidence="9">TRAP transporter small permease protein</fullName>
    </recommendedName>
</protein>
<evidence type="ECO:0000256" key="9">
    <source>
        <dbReference type="RuleBase" id="RU369079"/>
    </source>
</evidence>
<feature type="transmembrane region" description="Helical" evidence="9">
    <location>
        <begin position="92"/>
        <end position="113"/>
    </location>
</feature>
<dbReference type="Pfam" id="PF04290">
    <property type="entry name" value="DctQ"/>
    <property type="match status" value="1"/>
</dbReference>
<comment type="function">
    <text evidence="9">Part of the tripartite ATP-independent periplasmic (TRAP) transport system.</text>
</comment>
<evidence type="ECO:0000256" key="8">
    <source>
        <dbReference type="ARBA" id="ARBA00038436"/>
    </source>
</evidence>
<dbReference type="Proteomes" id="UP001297272">
    <property type="component" value="Unassembled WGS sequence"/>
</dbReference>
<dbReference type="InterPro" id="IPR055348">
    <property type="entry name" value="DctQ"/>
</dbReference>
<reference evidence="11 12" key="1">
    <citation type="submission" date="2021-03" db="EMBL/GenBank/DDBJ databases">
        <title>Tianweitania aestuarii sp. nov., isolated from a tidal flat.</title>
        <authorList>
            <person name="Park S."/>
            <person name="Yoon J.-H."/>
        </authorList>
    </citation>
    <scope>NUCLEOTIDE SEQUENCE [LARGE SCALE GENOMIC DNA]</scope>
    <source>
        <strain evidence="11 12">BSSL-BM11</strain>
    </source>
</reference>